<sequence length="252" mass="27033">MKRYIDLNADLGEDETPEGIARDLAMMDIISSCNIACGGHAGSPENMRLILKAAKASGVSAGAHPSYPDRKNFGRVSINIAPDDLEKSLRQQLDIITAAARALGSALTHLKPHGALYNDAQDDEELSGLLINLAAKYRLKLVGMDHSTLQKMTDTRGVEFISEAFIDRRYLSNGRLTPRSFNGAVIASEKDRLEQGVSLAQGKEILDNSGTGIFISAQTLCLHSDSEGALETAAAMKAALKNCGYEIKAPTT</sequence>
<gene>
    <name evidence="1" type="ORF">MNBD_ALPHA04-191</name>
</gene>
<dbReference type="NCBIfam" id="NF003816">
    <property type="entry name" value="PRK05406.1-5"/>
    <property type="match status" value="1"/>
</dbReference>
<reference evidence="1" key="1">
    <citation type="submission" date="2018-06" db="EMBL/GenBank/DDBJ databases">
        <authorList>
            <person name="Zhirakovskaya E."/>
        </authorList>
    </citation>
    <scope>NUCLEOTIDE SEQUENCE</scope>
</reference>
<dbReference type="NCBIfam" id="NF003814">
    <property type="entry name" value="PRK05406.1-3"/>
    <property type="match status" value="1"/>
</dbReference>
<protein>
    <submittedName>
        <fullName evidence="1">Lactam utilization protein LamB</fullName>
    </submittedName>
</protein>
<dbReference type="CDD" id="cd10801">
    <property type="entry name" value="LamB_YcsF_like_1"/>
    <property type="match status" value="1"/>
</dbReference>
<dbReference type="PANTHER" id="PTHR30292">
    <property type="entry name" value="UNCHARACTERIZED PROTEIN YBGL-RELATED"/>
    <property type="match status" value="1"/>
</dbReference>
<dbReference type="PANTHER" id="PTHR30292:SF0">
    <property type="entry name" value="5-OXOPROLINASE SUBUNIT A"/>
    <property type="match status" value="1"/>
</dbReference>
<organism evidence="1">
    <name type="scientific">hydrothermal vent metagenome</name>
    <dbReference type="NCBI Taxonomy" id="652676"/>
    <lineage>
        <taxon>unclassified sequences</taxon>
        <taxon>metagenomes</taxon>
        <taxon>ecological metagenomes</taxon>
    </lineage>
</organism>
<proteinExistence type="predicted"/>
<dbReference type="SUPFAM" id="SSF88713">
    <property type="entry name" value="Glycoside hydrolase/deacetylase"/>
    <property type="match status" value="1"/>
</dbReference>
<evidence type="ECO:0000313" key="1">
    <source>
        <dbReference type="EMBL" id="VAV99242.1"/>
    </source>
</evidence>
<dbReference type="Pfam" id="PF03746">
    <property type="entry name" value="LamB_YcsF"/>
    <property type="match status" value="1"/>
</dbReference>
<dbReference type="AlphaFoldDB" id="A0A3B0S5T6"/>
<dbReference type="InterPro" id="IPR011330">
    <property type="entry name" value="Glyco_hydro/deAcase_b/a-brl"/>
</dbReference>
<dbReference type="Gene3D" id="3.20.20.370">
    <property type="entry name" value="Glycoside hydrolase/deacetylase"/>
    <property type="match status" value="1"/>
</dbReference>
<dbReference type="InterPro" id="IPR005501">
    <property type="entry name" value="LamB/YcsF/PxpA-like"/>
</dbReference>
<dbReference type="EMBL" id="UOEF01000283">
    <property type="protein sequence ID" value="VAV99242.1"/>
    <property type="molecule type" value="Genomic_DNA"/>
</dbReference>
<accession>A0A3B0S5T6</accession>
<dbReference type="GO" id="GO:0005975">
    <property type="term" value="P:carbohydrate metabolic process"/>
    <property type="evidence" value="ECO:0007669"/>
    <property type="project" value="InterPro"/>
</dbReference>
<name>A0A3B0S5T6_9ZZZZ</name>